<protein>
    <recommendedName>
        <fullName evidence="2">beta-fructofuranosidase</fullName>
        <ecNumber evidence="2">3.2.1.26</ecNumber>
    </recommendedName>
</protein>
<dbReference type="InterPro" id="IPR013189">
    <property type="entry name" value="Glyco_hydro_32_C"/>
</dbReference>
<dbReference type="Pfam" id="PF00251">
    <property type="entry name" value="Glyco_hydro_32N"/>
    <property type="match status" value="1"/>
</dbReference>
<dbReference type="AlphaFoldDB" id="A0A212LJH3"/>
<evidence type="ECO:0000256" key="3">
    <source>
        <dbReference type="ARBA" id="ARBA00022801"/>
    </source>
</evidence>
<dbReference type="Pfam" id="PF08244">
    <property type="entry name" value="Glyco_hydro_32C"/>
    <property type="match status" value="1"/>
</dbReference>
<dbReference type="InterPro" id="IPR023296">
    <property type="entry name" value="Glyco_hydro_beta-prop_sf"/>
</dbReference>
<evidence type="ECO:0000313" key="8">
    <source>
        <dbReference type="EMBL" id="SCM77692.1"/>
    </source>
</evidence>
<dbReference type="EC" id="3.2.1.26" evidence="2"/>
<gene>
    <name evidence="8" type="ORF">KL86PLE_60007</name>
</gene>
<dbReference type="PANTHER" id="PTHR43101:SF1">
    <property type="entry name" value="BETA-FRUCTOSIDASE"/>
    <property type="match status" value="1"/>
</dbReference>
<evidence type="ECO:0000259" key="6">
    <source>
        <dbReference type="Pfam" id="PF00251"/>
    </source>
</evidence>
<dbReference type="EMBL" id="FMJD01000010">
    <property type="protein sequence ID" value="SCM77692.1"/>
    <property type="molecule type" value="Genomic_DNA"/>
</dbReference>
<dbReference type="SUPFAM" id="SSF49899">
    <property type="entry name" value="Concanavalin A-like lectins/glucanases"/>
    <property type="match status" value="1"/>
</dbReference>
<accession>A0A212LJH3</accession>
<dbReference type="Gene3D" id="2.60.120.560">
    <property type="entry name" value="Exo-inulinase, domain 1"/>
    <property type="match status" value="1"/>
</dbReference>
<dbReference type="PANTHER" id="PTHR43101">
    <property type="entry name" value="BETA-FRUCTOSIDASE"/>
    <property type="match status" value="1"/>
</dbReference>
<feature type="domain" description="Glycosyl hydrolase family 32 C-terminal" evidence="7">
    <location>
        <begin position="514"/>
        <end position="563"/>
    </location>
</feature>
<comment type="similarity">
    <text evidence="1 5">Belongs to the glycosyl hydrolase 32 family.</text>
</comment>
<dbReference type="GO" id="GO:0005975">
    <property type="term" value="P:carbohydrate metabolic process"/>
    <property type="evidence" value="ECO:0007669"/>
    <property type="project" value="InterPro"/>
</dbReference>
<dbReference type="InterPro" id="IPR013148">
    <property type="entry name" value="Glyco_hydro_32_N"/>
</dbReference>
<dbReference type="InterPro" id="IPR001362">
    <property type="entry name" value="Glyco_hydro_32"/>
</dbReference>
<sequence length="568" mass="61504">MPQAFPEAGQSGRETISFAPVAAGETLELFLMAKGPQPAAVALHGADGVVGKAETRRSDRFERQRIVAAAPVDRLSYDPATTALSVVYAYDPASVLDTGIRILHGGPAATPEALRGYHFRPPYGWMNDPNGFGRFDSRAHLFYQHYPHRACWHAMHWGHAVSDDLLHWRHLPIFLEPDEAVWAAGGAGGVFSGTAITVPGEDGFRAFFTDHLDGREPEMEVQCTARSADGLTADAPQVVLAGRPEGLGLGEDNRDPYVFTGPDGRLKMLLGGRDATCGLVLLYETDDPSGVSGWRFVGLVHRELDYGRTVGECPAMLPLDGPAEDPATRWLLIVGLLMSRDPATRRRNLTFGIVGRFDGRTFAPEFRQELDFGADAYGFQAFVDRDGPVGIAWLANWTDIVKTADWPTAMTLPRRLLLRDGALLTPPIEAVATLRQALIDDRRLAAGETVTLEDGAAEIVIEFGETGLPFELALSHPTLKLAVIADAEGLAIIHENAEDGPPSPHYLAVGARVRSVRVFLDRGSIEVFADDGRHAGSKRLADPAPVTAIRLEAPGGRVTAARVWRLGL</sequence>
<dbReference type="InterPro" id="IPR018053">
    <property type="entry name" value="Glyco_hydro_32_AS"/>
</dbReference>
<keyword evidence="3 5" id="KW-0378">Hydrolase</keyword>
<dbReference type="InterPro" id="IPR051214">
    <property type="entry name" value="GH32_Enzymes"/>
</dbReference>
<evidence type="ECO:0000256" key="4">
    <source>
        <dbReference type="ARBA" id="ARBA00023295"/>
    </source>
</evidence>
<dbReference type="RefSeq" id="WP_288197514.1">
    <property type="nucleotide sequence ID" value="NZ_LT608334.1"/>
</dbReference>
<evidence type="ECO:0000259" key="7">
    <source>
        <dbReference type="Pfam" id="PF08244"/>
    </source>
</evidence>
<evidence type="ECO:0000256" key="2">
    <source>
        <dbReference type="ARBA" id="ARBA00012758"/>
    </source>
</evidence>
<dbReference type="GO" id="GO:0004564">
    <property type="term" value="F:beta-fructofuranosidase activity"/>
    <property type="evidence" value="ECO:0007669"/>
    <property type="project" value="UniProtKB-EC"/>
</dbReference>
<name>A0A212LJH3_9HYPH</name>
<organism evidence="8">
    <name type="scientific">uncultured Pleomorphomonas sp</name>
    <dbReference type="NCBI Taxonomy" id="442121"/>
    <lineage>
        <taxon>Bacteria</taxon>
        <taxon>Pseudomonadati</taxon>
        <taxon>Pseudomonadota</taxon>
        <taxon>Alphaproteobacteria</taxon>
        <taxon>Hyphomicrobiales</taxon>
        <taxon>Pleomorphomonadaceae</taxon>
        <taxon>Pleomorphomonas</taxon>
        <taxon>environmental samples</taxon>
    </lineage>
</organism>
<dbReference type="PROSITE" id="PS00609">
    <property type="entry name" value="GLYCOSYL_HYDROL_F32"/>
    <property type="match status" value="1"/>
</dbReference>
<keyword evidence="4 5" id="KW-0326">Glycosidase</keyword>
<evidence type="ECO:0000256" key="1">
    <source>
        <dbReference type="ARBA" id="ARBA00009902"/>
    </source>
</evidence>
<dbReference type="Gene3D" id="2.115.10.20">
    <property type="entry name" value="Glycosyl hydrolase domain, family 43"/>
    <property type="match status" value="1"/>
</dbReference>
<dbReference type="SUPFAM" id="SSF75005">
    <property type="entry name" value="Arabinanase/levansucrase/invertase"/>
    <property type="match status" value="1"/>
</dbReference>
<feature type="domain" description="Glycosyl hydrolase family 32 N-terminal" evidence="6">
    <location>
        <begin position="118"/>
        <end position="425"/>
    </location>
</feature>
<evidence type="ECO:0000256" key="5">
    <source>
        <dbReference type="RuleBase" id="RU362110"/>
    </source>
</evidence>
<reference evidence="8" key="1">
    <citation type="submission" date="2016-08" db="EMBL/GenBank/DDBJ databases">
        <authorList>
            <person name="Seilhamer J.J."/>
        </authorList>
    </citation>
    <scope>NUCLEOTIDE SEQUENCE</scope>
    <source>
        <strain evidence="8">86</strain>
    </source>
</reference>
<dbReference type="InterPro" id="IPR013320">
    <property type="entry name" value="ConA-like_dom_sf"/>
</dbReference>
<proteinExistence type="inferred from homology"/>
<dbReference type="SMART" id="SM00640">
    <property type="entry name" value="Glyco_32"/>
    <property type="match status" value="1"/>
</dbReference>